<dbReference type="InterPro" id="IPR039532">
    <property type="entry name" value="TetR_C_Firmicutes"/>
</dbReference>
<dbReference type="InterPro" id="IPR009057">
    <property type="entry name" value="Homeodomain-like_sf"/>
</dbReference>
<accession>A0A1B2DHN2</accession>
<evidence type="ECO:0000256" key="2">
    <source>
        <dbReference type="PROSITE-ProRule" id="PRU00335"/>
    </source>
</evidence>
<reference evidence="4" key="1">
    <citation type="submission" date="2016-08" db="EMBL/GenBank/DDBJ databases">
        <title>Complete Genome Seqeunce of Paenibacillus sp. BIHB 4019 from tea rhizoplane.</title>
        <authorList>
            <person name="Thakur R."/>
            <person name="Swarnkar M.K."/>
            <person name="Gulati A."/>
        </authorList>
    </citation>
    <scope>NUCLEOTIDE SEQUENCE [LARGE SCALE GENOMIC DNA]</scope>
    <source>
        <strain evidence="4">BIHB4019</strain>
    </source>
</reference>
<feature type="domain" description="HTH tetR-type" evidence="3">
    <location>
        <begin position="13"/>
        <end position="73"/>
    </location>
</feature>
<sequence>MSENNPKTDRRTLRSRRAMREALLTLMANKPFQAISITEIVECAGYNRGTFYANYDSKEALLDEITNELLDKLLQSFRAPYEHVEVFNVSELPAHAVTIFRHIYEHSGVYTILMKNDVLPNMKEKMLHVLKQISMAELLNPTDDIDPELLATYSMSSVLGLVWHWIETGFKHPPEYMQEQLVKIVNMNPHDANMARPGKQP</sequence>
<dbReference type="PANTHER" id="PTHR43479">
    <property type="entry name" value="ACREF/ENVCD OPERON REPRESSOR-RELATED"/>
    <property type="match status" value="1"/>
</dbReference>
<keyword evidence="1 2" id="KW-0238">DNA-binding</keyword>
<feature type="DNA-binding region" description="H-T-H motif" evidence="2">
    <location>
        <begin position="36"/>
        <end position="55"/>
    </location>
</feature>
<dbReference type="SUPFAM" id="SSF46689">
    <property type="entry name" value="Homeodomain-like"/>
    <property type="match status" value="1"/>
</dbReference>
<dbReference type="InterPro" id="IPR001647">
    <property type="entry name" value="HTH_TetR"/>
</dbReference>
<dbReference type="InterPro" id="IPR050624">
    <property type="entry name" value="HTH-type_Tx_Regulator"/>
</dbReference>
<dbReference type="Pfam" id="PF00440">
    <property type="entry name" value="TetR_N"/>
    <property type="match status" value="1"/>
</dbReference>
<dbReference type="PROSITE" id="PS50977">
    <property type="entry name" value="HTH_TETR_2"/>
    <property type="match status" value="1"/>
</dbReference>
<gene>
    <name evidence="4" type="ORF">BBD42_12550</name>
</gene>
<dbReference type="GO" id="GO:0003677">
    <property type="term" value="F:DNA binding"/>
    <property type="evidence" value="ECO:0007669"/>
    <property type="project" value="UniProtKB-UniRule"/>
</dbReference>
<dbReference type="PANTHER" id="PTHR43479:SF7">
    <property type="entry name" value="TETR-FAMILY TRANSCRIPTIONAL REGULATOR"/>
    <property type="match status" value="1"/>
</dbReference>
<proteinExistence type="predicted"/>
<name>A0A1B2DHN2_9BACL</name>
<evidence type="ECO:0000313" key="4">
    <source>
        <dbReference type="EMBL" id="ANY67201.1"/>
    </source>
</evidence>
<organism evidence="4">
    <name type="scientific">Paenibacillus sp. BIHB 4019</name>
    <dbReference type="NCBI Taxonomy" id="1870819"/>
    <lineage>
        <taxon>Bacteria</taxon>
        <taxon>Bacillati</taxon>
        <taxon>Bacillota</taxon>
        <taxon>Bacilli</taxon>
        <taxon>Bacillales</taxon>
        <taxon>Paenibacillaceae</taxon>
        <taxon>Paenibacillus</taxon>
    </lineage>
</organism>
<dbReference type="AlphaFoldDB" id="A0A1B2DHN2"/>
<evidence type="ECO:0000259" key="3">
    <source>
        <dbReference type="PROSITE" id="PS50977"/>
    </source>
</evidence>
<dbReference type="RefSeq" id="WP_099518413.1">
    <property type="nucleotide sequence ID" value="NZ_CP016808.1"/>
</dbReference>
<dbReference type="EMBL" id="CP016808">
    <property type="protein sequence ID" value="ANY67201.1"/>
    <property type="molecule type" value="Genomic_DNA"/>
</dbReference>
<evidence type="ECO:0000256" key="1">
    <source>
        <dbReference type="ARBA" id="ARBA00023125"/>
    </source>
</evidence>
<protein>
    <submittedName>
        <fullName evidence="4">TetR family transcriptional regulator</fullName>
    </submittedName>
</protein>
<dbReference type="Gene3D" id="1.10.357.10">
    <property type="entry name" value="Tetracycline Repressor, domain 2"/>
    <property type="match status" value="1"/>
</dbReference>
<dbReference type="Pfam" id="PF14278">
    <property type="entry name" value="TetR_C_8"/>
    <property type="match status" value="1"/>
</dbReference>